<evidence type="ECO:0000256" key="7">
    <source>
        <dbReference type="SAM" id="MobiDB-lite"/>
    </source>
</evidence>
<dbReference type="Pfam" id="PF17917">
    <property type="entry name" value="RT_RNaseH"/>
    <property type="match status" value="1"/>
</dbReference>
<dbReference type="InterPro" id="IPR021109">
    <property type="entry name" value="Peptidase_aspartic_dom_sf"/>
</dbReference>
<organism evidence="9 10">
    <name type="scientific">Coffea arabica</name>
    <name type="common">Arabian coffee</name>
    <dbReference type="NCBI Taxonomy" id="13443"/>
    <lineage>
        <taxon>Eukaryota</taxon>
        <taxon>Viridiplantae</taxon>
        <taxon>Streptophyta</taxon>
        <taxon>Embryophyta</taxon>
        <taxon>Tracheophyta</taxon>
        <taxon>Spermatophyta</taxon>
        <taxon>Magnoliopsida</taxon>
        <taxon>eudicotyledons</taxon>
        <taxon>Gunneridae</taxon>
        <taxon>Pentapetalae</taxon>
        <taxon>asterids</taxon>
        <taxon>lamiids</taxon>
        <taxon>Gentianales</taxon>
        <taxon>Rubiaceae</taxon>
        <taxon>Ixoroideae</taxon>
        <taxon>Gardenieae complex</taxon>
        <taxon>Bertiereae - Coffeeae clade</taxon>
        <taxon>Coffeeae</taxon>
        <taxon>Coffea</taxon>
    </lineage>
</organism>
<feature type="compositionally biased region" description="Basic and acidic residues" evidence="7">
    <location>
        <begin position="38"/>
        <end position="75"/>
    </location>
</feature>
<keyword evidence="6" id="KW-0695">RNA-directed DNA polymerase</keyword>
<evidence type="ECO:0000256" key="1">
    <source>
        <dbReference type="ARBA" id="ARBA00022679"/>
    </source>
</evidence>
<dbReference type="CDD" id="cd09274">
    <property type="entry name" value="RNase_HI_RT_Ty3"/>
    <property type="match status" value="1"/>
</dbReference>
<evidence type="ECO:0000256" key="4">
    <source>
        <dbReference type="ARBA" id="ARBA00022759"/>
    </source>
</evidence>
<dbReference type="Gene3D" id="3.10.10.10">
    <property type="entry name" value="HIV Type 1 Reverse Transcriptase, subunit A, domain 1"/>
    <property type="match status" value="1"/>
</dbReference>
<dbReference type="PANTHER" id="PTHR37984:SF5">
    <property type="entry name" value="PROTEIN NYNRIN-LIKE"/>
    <property type="match status" value="1"/>
</dbReference>
<keyword evidence="2" id="KW-0548">Nucleotidyltransferase</keyword>
<evidence type="ECO:0000313" key="10">
    <source>
        <dbReference type="RefSeq" id="XP_071914072.1"/>
    </source>
</evidence>
<keyword evidence="1" id="KW-0808">Transferase</keyword>
<dbReference type="PROSITE" id="PS50994">
    <property type="entry name" value="INTEGRASE"/>
    <property type="match status" value="1"/>
</dbReference>
<evidence type="ECO:0000256" key="5">
    <source>
        <dbReference type="ARBA" id="ARBA00022801"/>
    </source>
</evidence>
<dbReference type="InterPro" id="IPR041373">
    <property type="entry name" value="RT_RNaseH"/>
</dbReference>
<dbReference type="SUPFAM" id="SSF53098">
    <property type="entry name" value="Ribonuclease H-like"/>
    <property type="match status" value="1"/>
</dbReference>
<keyword evidence="9" id="KW-1185">Reference proteome</keyword>
<name>A0ABM4V3F6_COFAR</name>
<keyword evidence="5" id="KW-0378">Hydrolase</keyword>
<dbReference type="InterPro" id="IPR043502">
    <property type="entry name" value="DNA/RNA_pol_sf"/>
</dbReference>
<gene>
    <name evidence="10" type="primary">LOC140010666</name>
</gene>
<accession>A0ABM4V3F6</accession>
<protein>
    <recommendedName>
        <fullName evidence="8">Integrase catalytic domain-containing protein</fullName>
    </recommendedName>
</protein>
<sequence>MFQLATSMSNLENSNRSKLPSQVIPNSKENASAMQLRSGKEVQFPRRAHAREEEEPRKVEEKDEKQSSEVSKKVDIPPPFLGKFTKAKKEESEKEILDTLKKMEINIPLLDAIRQLPKYAKFLKGLCTNRNKLSLDDKVKVEENVSAIFQRKLPQKCKDPDMFTIPCIIGNQRIEKIMLDLGASINVMPLSIFKVLNLEPLKETRVIIQLADRSNVYPEGLVEDVLVKVNEFIFPVDFYIVDMNNEYSTNSAVILLGRPFMRTTRTKIDVHERTLSVEFDGEKVTFNIFDAMKHLVDTESVNFVGMTKTIVQENFEQNFMGDKLDFVLQQGKTNLEVDDMEEEKVKEAIMSLHSLHPLPGRFENSFLPLPTSNERILPSVQQAPNVELKELPEHLKYAYLGDNKTLPIIIANDLTALQEEKLLRILREFKPAIGWTLADIKGINPSICMHYILLESDAKPVREHQRKLNPAMKEVVMKEILKHLELGIIFPIFDSQWVSPVHVVPKKTRITLVKNEKNELVPMRLQNGWRMCIDFSKLNAATRKDHFPLPFIDEILERLAAQCNYTTKEKELLAIVFTFEKFRSYLLGSKVTVYSDHAAIKYLLSKKESKSRLIRWVLLLQEFDREIKDRRGVDNSVADHLSRLIREEEAVPISEVFPDEHLFYLKVVYVSKWVEAKATRTNDFQIVVGFLKSHIFSRSGVPRAIISDQGTHFYNRIIAVLMRKYGVHHRVSTTYHPQTNGQAKVSNREIKSVLEKTVNPNCKDWSLRLDDALWAYRTAYKTPIGMSPYRLVFGKICHLPVAIEHRAFWTVKQCNLHADRDGKERKLQLQELEEIRLETYDNARLYKKRTKQFHDRLLRAKHFSPGQKVLLFNSRLKFKPGKLKSRWIGPYVVVHVFPNSVIEIQSLETNKSFTVNGHRLKPFVDVLDIGTVEEVHLIDPIYA</sequence>
<dbReference type="SUPFAM" id="SSF50630">
    <property type="entry name" value="Acid proteases"/>
    <property type="match status" value="1"/>
</dbReference>
<dbReference type="InterPro" id="IPR012337">
    <property type="entry name" value="RNaseH-like_sf"/>
</dbReference>
<dbReference type="GeneID" id="140010666"/>
<dbReference type="Gene3D" id="3.30.420.10">
    <property type="entry name" value="Ribonuclease H-like superfamily/Ribonuclease H"/>
    <property type="match status" value="1"/>
</dbReference>
<dbReference type="PANTHER" id="PTHR37984">
    <property type="entry name" value="PROTEIN CBG26694"/>
    <property type="match status" value="1"/>
</dbReference>
<proteinExistence type="predicted"/>
<feature type="region of interest" description="Disordered" evidence="7">
    <location>
        <begin position="1"/>
        <end position="76"/>
    </location>
</feature>
<dbReference type="InterPro" id="IPR036397">
    <property type="entry name" value="RNaseH_sf"/>
</dbReference>
<dbReference type="Gene3D" id="2.40.70.10">
    <property type="entry name" value="Acid Proteases"/>
    <property type="match status" value="1"/>
</dbReference>
<evidence type="ECO:0000313" key="9">
    <source>
        <dbReference type="Proteomes" id="UP001652660"/>
    </source>
</evidence>
<evidence type="ECO:0000256" key="6">
    <source>
        <dbReference type="ARBA" id="ARBA00022918"/>
    </source>
</evidence>
<feature type="domain" description="Integrase catalytic" evidence="8">
    <location>
        <begin position="627"/>
        <end position="796"/>
    </location>
</feature>
<feature type="compositionally biased region" description="Polar residues" evidence="7">
    <location>
        <begin position="1"/>
        <end position="35"/>
    </location>
</feature>
<evidence type="ECO:0000259" key="8">
    <source>
        <dbReference type="PROSITE" id="PS50994"/>
    </source>
</evidence>
<dbReference type="CDD" id="cd00303">
    <property type="entry name" value="retropepsin_like"/>
    <property type="match status" value="1"/>
</dbReference>
<dbReference type="InterPro" id="IPR001584">
    <property type="entry name" value="Integrase_cat-core"/>
</dbReference>
<dbReference type="Proteomes" id="UP001652660">
    <property type="component" value="Chromosome 7c"/>
</dbReference>
<reference evidence="10" key="1">
    <citation type="submission" date="2025-08" db="UniProtKB">
        <authorList>
            <consortium name="RefSeq"/>
        </authorList>
    </citation>
    <scope>IDENTIFICATION</scope>
    <source>
        <tissue evidence="10">Leaves</tissue>
    </source>
</reference>
<evidence type="ECO:0000256" key="3">
    <source>
        <dbReference type="ARBA" id="ARBA00022722"/>
    </source>
</evidence>
<evidence type="ECO:0000256" key="2">
    <source>
        <dbReference type="ARBA" id="ARBA00022695"/>
    </source>
</evidence>
<dbReference type="RefSeq" id="XP_071914072.1">
    <property type="nucleotide sequence ID" value="XM_072057971.1"/>
</dbReference>
<dbReference type="SUPFAM" id="SSF56672">
    <property type="entry name" value="DNA/RNA polymerases"/>
    <property type="match status" value="1"/>
</dbReference>
<keyword evidence="3" id="KW-0540">Nuclease</keyword>
<dbReference type="InterPro" id="IPR050951">
    <property type="entry name" value="Retrovirus_Pol_polyprotein"/>
</dbReference>
<keyword evidence="4" id="KW-0255">Endonuclease</keyword>